<evidence type="ECO:0000256" key="7">
    <source>
        <dbReference type="SAM" id="Coils"/>
    </source>
</evidence>
<dbReference type="Pfam" id="PF07496">
    <property type="entry name" value="zf-CW"/>
    <property type="match status" value="1"/>
</dbReference>
<evidence type="ECO:0000256" key="3">
    <source>
        <dbReference type="ARBA" id="ARBA00022771"/>
    </source>
</evidence>
<dbReference type="Pfam" id="PF13589">
    <property type="entry name" value="HATPase_c_3"/>
    <property type="match status" value="1"/>
</dbReference>
<feature type="non-terminal residue" evidence="10">
    <location>
        <position position="897"/>
    </location>
</feature>
<dbReference type="Pfam" id="PF17942">
    <property type="entry name" value="Morc6_S5"/>
    <property type="match status" value="1"/>
</dbReference>
<dbReference type="EMBL" id="VXAL01000035">
    <property type="protein sequence ID" value="NXK43932.1"/>
    <property type="molecule type" value="Genomic_DNA"/>
</dbReference>
<evidence type="ECO:0000256" key="8">
    <source>
        <dbReference type="SAM" id="MobiDB-lite"/>
    </source>
</evidence>
<dbReference type="PROSITE" id="PS51050">
    <property type="entry name" value="ZF_CW"/>
    <property type="match status" value="1"/>
</dbReference>
<feature type="coiled-coil region" evidence="7">
    <location>
        <begin position="799"/>
        <end position="833"/>
    </location>
</feature>
<keyword evidence="2" id="KW-0479">Metal-binding</keyword>
<evidence type="ECO:0000313" key="11">
    <source>
        <dbReference type="Proteomes" id="UP000537522"/>
    </source>
</evidence>
<dbReference type="PANTHER" id="PTHR23336">
    <property type="entry name" value="ZINC FINGER CW-TYPE COILED-COIL DOMAIN PROTEIN 3"/>
    <property type="match status" value="1"/>
</dbReference>
<dbReference type="InterPro" id="IPR036890">
    <property type="entry name" value="HATPase_C_sf"/>
</dbReference>
<evidence type="ECO:0000256" key="1">
    <source>
        <dbReference type="ARBA" id="ARBA00004123"/>
    </source>
</evidence>
<accession>A0A7L0JJ06</accession>
<protein>
    <submittedName>
        <fullName evidence="10">MORC4 protein</fullName>
    </submittedName>
</protein>
<comment type="subcellular location">
    <subcellularLocation>
        <location evidence="1">Nucleus</location>
    </subcellularLocation>
</comment>
<dbReference type="Gene3D" id="3.30.40.100">
    <property type="match status" value="1"/>
</dbReference>
<evidence type="ECO:0000256" key="2">
    <source>
        <dbReference type="ARBA" id="ARBA00022723"/>
    </source>
</evidence>
<dbReference type="GO" id="GO:0016887">
    <property type="term" value="F:ATP hydrolysis activity"/>
    <property type="evidence" value="ECO:0007669"/>
    <property type="project" value="InterPro"/>
</dbReference>
<evidence type="ECO:0000256" key="6">
    <source>
        <dbReference type="ARBA" id="ARBA00023242"/>
    </source>
</evidence>
<feature type="domain" description="CW-type" evidence="9">
    <location>
        <begin position="393"/>
        <end position="445"/>
    </location>
</feature>
<dbReference type="GO" id="GO:0008270">
    <property type="term" value="F:zinc ion binding"/>
    <property type="evidence" value="ECO:0007669"/>
    <property type="project" value="UniProtKB-KW"/>
</dbReference>
<proteinExistence type="predicted"/>
<evidence type="ECO:0000256" key="4">
    <source>
        <dbReference type="ARBA" id="ARBA00022833"/>
    </source>
</evidence>
<dbReference type="InterPro" id="IPR045261">
    <property type="entry name" value="MORC_ATPase"/>
</dbReference>
<gene>
    <name evidence="10" type="primary">Morc4</name>
    <name evidence="10" type="ORF">CHATOR_R14471</name>
</gene>
<keyword evidence="5 7" id="KW-0175">Coiled coil</keyword>
<dbReference type="AlphaFoldDB" id="A0A7L0JJ06"/>
<feature type="compositionally biased region" description="Polar residues" evidence="8">
    <location>
        <begin position="544"/>
        <end position="560"/>
    </location>
</feature>
<dbReference type="InterPro" id="IPR041006">
    <property type="entry name" value="Morc_S5"/>
</dbReference>
<keyword evidence="6" id="KW-0539">Nucleus</keyword>
<reference evidence="10 11" key="1">
    <citation type="submission" date="2019-09" db="EMBL/GenBank/DDBJ databases">
        <title>Bird 10,000 Genomes (B10K) Project - Family phase.</title>
        <authorList>
            <person name="Zhang G."/>
        </authorList>
    </citation>
    <scope>NUCLEOTIDE SEQUENCE [LARGE SCALE GENOMIC DNA]</scope>
    <source>
        <strain evidence="10">B10K-DU-011-36</strain>
        <tissue evidence="10">Muscle</tissue>
    </source>
</reference>
<dbReference type="FunFam" id="3.30.565.10:FF:000035">
    <property type="entry name" value="MORC family CW-type zinc finger protein 4"/>
    <property type="match status" value="1"/>
</dbReference>
<feature type="non-terminal residue" evidence="10">
    <location>
        <position position="1"/>
    </location>
</feature>
<dbReference type="Gene3D" id="3.30.565.10">
    <property type="entry name" value="Histidine kinase-like ATPase, C-terminal domain"/>
    <property type="match status" value="1"/>
</dbReference>
<evidence type="ECO:0000259" key="9">
    <source>
        <dbReference type="PROSITE" id="PS51050"/>
    </source>
</evidence>
<comment type="caution">
    <text evidence="10">The sequence shown here is derived from an EMBL/GenBank/DDBJ whole genome shotgun (WGS) entry which is preliminary data.</text>
</comment>
<dbReference type="PANTHER" id="PTHR23336:SF22">
    <property type="entry name" value="MORC FAMILY CW-TYPE ZINC FINGER PROTEIN 4"/>
    <property type="match status" value="1"/>
</dbReference>
<keyword evidence="4" id="KW-0862">Zinc</keyword>
<sequence length="897" mass="101153">MSPRYLQSNSTSHTGPFSAVAELLDNASDPGVTATLLYIDVVKLKGHLCLTFTDNGAGMTPHKLHHMLSFGFTDKTVKRDHPTTGLHGSGFKSGSMRLGKDAIVFTKNGGALSVGLFSQTYLEHVHAEAVIIPLVPFNQQNKKIIVTEDSVPSLNAILEHTLFNTREELLAQFDAIPGKKGTRILIWNIRRNKDGKTELDFDTDKHDIRLADFIVDDAEIPRRKALRCQEMVQEFPAPEMEYSLRAYCSVLYLKPCMQIILRQKKVNTQLITKSLANTEYDLYKPSFSSKRVKITFGFSCKNKNHYGIMMYHNNRLIKSYEKVGCQRKGEGVGVIGIIECNFLKPAHNKQDFEESKEYRRTIAVLGQKLNSYWKAKMKQMNLGNVDAACVIVDRPDETWVQCEECLKWRKLPDRTDPTSLPEKWLCHLHPLRKYSSALAKDSGSVFLCPPSLGDWSAGLKYSFILVCPEKGEQGGTEGGSKILTKLAFLNPQSFSSANVLSMSVLTPSCPCDLNSFQFLDKPKLTVKEEILEKNENLVVVSPPDLTSPSPHSSPLQKSSAVPYQERENLLQIKQEDMNVGSSLHTCLLKEQLGTSPANSVSRWEGCCLKALPSSSAEDQETGVVQGGLVKQMSKLIAERRAADMSVCVNACRSTKDIDKRPFVAVVSVLKAAAGGETPVQLCPFGWKQRLHRSNTEKVPCLSDGDRRRKELQVLNTQEQEDIMEQEVVRRAVENISMELKNISAERDLLLCKVEEIEREKCCLKAEFLKSQQELAMLRPQKVEGLYWSKKHMGYRQAELQELKAKLARSTEEKAELMERLKDTEMHLEVLREAQVSCRGPEKGDVESVMEKLKNLRMNVSWLLSLILPHLELQDIDFESDQVDEILRTVLETNRMLE</sequence>
<keyword evidence="3" id="KW-0863">Zinc-finger</keyword>
<evidence type="ECO:0000313" key="10">
    <source>
        <dbReference type="EMBL" id="NXK43932.1"/>
    </source>
</evidence>
<keyword evidence="11" id="KW-1185">Reference proteome</keyword>
<feature type="region of interest" description="Disordered" evidence="8">
    <location>
        <begin position="541"/>
        <end position="560"/>
    </location>
</feature>
<dbReference type="GO" id="GO:0005654">
    <property type="term" value="C:nucleoplasm"/>
    <property type="evidence" value="ECO:0007669"/>
    <property type="project" value="TreeGrafter"/>
</dbReference>
<organism evidence="10 11">
    <name type="scientific">Chauna torquata</name>
    <name type="common">Southern screamer</name>
    <dbReference type="NCBI Taxonomy" id="30388"/>
    <lineage>
        <taxon>Eukaryota</taxon>
        <taxon>Metazoa</taxon>
        <taxon>Chordata</taxon>
        <taxon>Craniata</taxon>
        <taxon>Vertebrata</taxon>
        <taxon>Euteleostomi</taxon>
        <taxon>Archelosauria</taxon>
        <taxon>Archosauria</taxon>
        <taxon>Dinosauria</taxon>
        <taxon>Saurischia</taxon>
        <taxon>Theropoda</taxon>
        <taxon>Coelurosauria</taxon>
        <taxon>Aves</taxon>
        <taxon>Neognathae</taxon>
        <taxon>Galloanserae</taxon>
        <taxon>Anseriformes</taxon>
        <taxon>Anhimidae</taxon>
        <taxon>Chauna</taxon>
    </lineage>
</organism>
<dbReference type="SUPFAM" id="SSF55874">
    <property type="entry name" value="ATPase domain of HSP90 chaperone/DNA topoisomerase II/histidine kinase"/>
    <property type="match status" value="1"/>
</dbReference>
<name>A0A7L0JJ06_CHATO</name>
<dbReference type="InterPro" id="IPR011124">
    <property type="entry name" value="Znf_CW"/>
</dbReference>
<evidence type="ECO:0000256" key="5">
    <source>
        <dbReference type="ARBA" id="ARBA00023054"/>
    </source>
</evidence>
<dbReference type="Proteomes" id="UP000537522">
    <property type="component" value="Unassembled WGS sequence"/>
</dbReference>